<evidence type="ECO:0008006" key="6">
    <source>
        <dbReference type="Google" id="ProtNLM"/>
    </source>
</evidence>
<dbReference type="SUPFAM" id="SSF63411">
    <property type="entry name" value="LuxS/MPP-like metallohydrolase"/>
    <property type="match status" value="4"/>
</dbReference>
<dbReference type="InterPro" id="IPR011765">
    <property type="entry name" value="Pept_M16_N"/>
</dbReference>
<dbReference type="AlphaFoldDB" id="A0A644V0Q8"/>
<protein>
    <recommendedName>
        <fullName evidence="6">Zinc protease</fullName>
    </recommendedName>
</protein>
<evidence type="ECO:0000259" key="3">
    <source>
        <dbReference type="Pfam" id="PF00675"/>
    </source>
</evidence>
<dbReference type="EMBL" id="VSSQ01000195">
    <property type="protein sequence ID" value="MPL84807.1"/>
    <property type="molecule type" value="Genomic_DNA"/>
</dbReference>
<feature type="domain" description="Peptidase M16 N-terminal" evidence="3">
    <location>
        <begin position="536"/>
        <end position="662"/>
    </location>
</feature>
<dbReference type="GO" id="GO:0046872">
    <property type="term" value="F:metal ion binding"/>
    <property type="evidence" value="ECO:0007669"/>
    <property type="project" value="InterPro"/>
</dbReference>
<dbReference type="InterPro" id="IPR050361">
    <property type="entry name" value="MPP/UQCRC_Complex"/>
</dbReference>
<evidence type="ECO:0000313" key="5">
    <source>
        <dbReference type="EMBL" id="MPL84807.1"/>
    </source>
</evidence>
<sequence length="949" mass="106569">MKRLSKILTMTMLTGLMITGNTSAEARKGASGEFRVDFEKYRLDNGLEVVLHQDHSDPIVAVAILYHVGSSREKAGKTGFAHFFEHMLFQNSENVGKGEFFRKIDDLGGTFNGGTWNDGTVYYEVVPKDALEKILWMESDRMGFLINTVTQLALEREKDIVINEKRQRVDNQPYGHTGYVIDKNLYGDGHPYSWQVIGSMDDIRAATLDDVREFYDKYYGVNNATMVIAGDFDAAEVRKLIDRYFGEFKARTKPEPFRPMPARLTETMKFFHEDNFAKLPELNMIFPTVENYHPDAYALEILADLLADGKKAPLYKEVVEKRKLAPRLSVYNNPMELAGKFNITVRAFEGVNLNDVYDALMEGFRQFELNGFTESDLQRIKNLRETAFYNSISSLLGKSFQLSQANVFGGDPSRMMEEVRLLNAVTMSDVLRVYEKYLKDEKYLATSFVPRGKTELALAGSQRAEVVEEAIEDTGSQAAGMEETEEDYPRTPTTFDRTVEPPLGPAPLLKTPDVYTLAMNNGLKIFGIESTELPLVQFSIRIKGGQLLDDPAKPGVARLVAEMLMEGTRNRTPEELEEAIGQLGATINVNASAEFITITANCLVRNYDAVRKLVEEILLEPRWDEAEFDRIKQSTYGIIAQRNANPNAIAGNVFYKKLYGDAHVLGRPITGTVESVKDITLDDLKDYYKRNFTPSLASVHIAGDLKRDRALESVGRLGSVWAPREVKLPLNTLPSKVESPRLYFVDIPDAKQSVIMIGSLAMQRNDPEFFPATFVNYKLGDGSGSKLFGVLRLEKGYTYGAYSFFMPRVVNGPFVASSSVQSMYTLESVNLFREILGSYGKEYSSDDLEITRNAMIRGNAGKFETINSLMGMLQEISTFDLPVDYVKKEEAVAGKITLDEAKSIYARYVQPEKMVYVVVGDARTQLDRLKEAGLGEPLLVDIEGNPVKL</sequence>
<accession>A0A644V0Q8</accession>
<dbReference type="Gene3D" id="3.30.830.10">
    <property type="entry name" value="Metalloenzyme, LuxS/M16 peptidase-like"/>
    <property type="match status" value="4"/>
</dbReference>
<comment type="similarity">
    <text evidence="1">Belongs to the peptidase M16 family.</text>
</comment>
<proteinExistence type="inferred from homology"/>
<dbReference type="PANTHER" id="PTHR11851">
    <property type="entry name" value="METALLOPROTEASE"/>
    <property type="match status" value="1"/>
</dbReference>
<dbReference type="InterPro" id="IPR007863">
    <property type="entry name" value="Peptidase_M16_C"/>
</dbReference>
<comment type="caution">
    <text evidence="5">The sequence shown here is derived from an EMBL/GenBank/DDBJ whole genome shotgun (WGS) entry which is preliminary data.</text>
</comment>
<organism evidence="5">
    <name type="scientific">bioreactor metagenome</name>
    <dbReference type="NCBI Taxonomy" id="1076179"/>
    <lineage>
        <taxon>unclassified sequences</taxon>
        <taxon>metagenomes</taxon>
        <taxon>ecological metagenomes</taxon>
    </lineage>
</organism>
<dbReference type="InterPro" id="IPR011249">
    <property type="entry name" value="Metalloenz_LuxS/M16"/>
</dbReference>
<evidence type="ECO:0000256" key="2">
    <source>
        <dbReference type="SAM" id="MobiDB-lite"/>
    </source>
</evidence>
<dbReference type="PANTHER" id="PTHR11851:SF49">
    <property type="entry name" value="MITOCHONDRIAL-PROCESSING PEPTIDASE SUBUNIT ALPHA"/>
    <property type="match status" value="1"/>
</dbReference>
<feature type="domain" description="Peptidase M16 C-terminal" evidence="4">
    <location>
        <begin position="678"/>
        <end position="854"/>
    </location>
</feature>
<feature type="domain" description="Peptidase M16 C-terminal" evidence="4">
    <location>
        <begin position="206"/>
        <end position="382"/>
    </location>
</feature>
<feature type="domain" description="Peptidase M16 N-terminal" evidence="3">
    <location>
        <begin position="49"/>
        <end position="173"/>
    </location>
</feature>
<dbReference type="Pfam" id="PF05193">
    <property type="entry name" value="Peptidase_M16_C"/>
    <property type="match status" value="2"/>
</dbReference>
<dbReference type="Pfam" id="PF00675">
    <property type="entry name" value="Peptidase_M16"/>
    <property type="match status" value="2"/>
</dbReference>
<feature type="region of interest" description="Disordered" evidence="2">
    <location>
        <begin position="474"/>
        <end position="503"/>
    </location>
</feature>
<reference evidence="5" key="1">
    <citation type="submission" date="2019-08" db="EMBL/GenBank/DDBJ databases">
        <authorList>
            <person name="Kucharzyk K."/>
            <person name="Murdoch R.W."/>
            <person name="Higgins S."/>
            <person name="Loffler F."/>
        </authorList>
    </citation>
    <scope>NUCLEOTIDE SEQUENCE</scope>
</reference>
<evidence type="ECO:0000259" key="4">
    <source>
        <dbReference type="Pfam" id="PF05193"/>
    </source>
</evidence>
<evidence type="ECO:0000256" key="1">
    <source>
        <dbReference type="ARBA" id="ARBA00007261"/>
    </source>
</evidence>
<name>A0A644V0Q8_9ZZZZ</name>
<gene>
    <name evidence="5" type="ORF">SDC9_30772</name>
</gene>